<dbReference type="Proteomes" id="UP000283269">
    <property type="component" value="Unassembled WGS sequence"/>
</dbReference>
<dbReference type="STRING" id="93625.A0A409XR65"/>
<accession>A0A409XR65</accession>
<evidence type="ECO:0000313" key="1">
    <source>
        <dbReference type="EMBL" id="PPQ93207.1"/>
    </source>
</evidence>
<sequence length="202" mass="22132">MGNTYEFGDNPVAKLPALPQKGQVMIFISSENSASVVLTQTPPKFQRIMPIHHMSKPLFEALAKKLPTIKNSEYIMFVHNIVWDLLGLFEEITSADGDKEITWQRNLSLPTALSSVIKLSAAGMLSTNTGLVVANASQSVAPVALVQSCGPVKVALTTEQIQMTNALNVSPEMYCTGNAGTLQENYAHYFCFFETDTRFAQI</sequence>
<comment type="caution">
    <text evidence="1">The sequence shown here is derived from an EMBL/GenBank/DDBJ whole genome shotgun (WGS) entry which is preliminary data.</text>
</comment>
<protein>
    <submittedName>
        <fullName evidence="1">Uncharacterized protein</fullName>
    </submittedName>
</protein>
<dbReference type="AlphaFoldDB" id="A0A409XR65"/>
<evidence type="ECO:0000313" key="2">
    <source>
        <dbReference type="Proteomes" id="UP000283269"/>
    </source>
</evidence>
<gene>
    <name evidence="1" type="ORF">CVT25_007837</name>
</gene>
<reference evidence="1 2" key="1">
    <citation type="journal article" date="2018" name="Evol. Lett.">
        <title>Horizontal gene cluster transfer increased hallucinogenic mushroom diversity.</title>
        <authorList>
            <person name="Reynolds H.T."/>
            <person name="Vijayakumar V."/>
            <person name="Gluck-Thaler E."/>
            <person name="Korotkin H.B."/>
            <person name="Matheny P.B."/>
            <person name="Slot J.C."/>
        </authorList>
    </citation>
    <scope>NUCLEOTIDE SEQUENCE [LARGE SCALE GENOMIC DNA]</scope>
    <source>
        <strain evidence="1 2">2631</strain>
    </source>
</reference>
<dbReference type="InParanoid" id="A0A409XR65"/>
<organism evidence="1 2">
    <name type="scientific">Psilocybe cyanescens</name>
    <dbReference type="NCBI Taxonomy" id="93625"/>
    <lineage>
        <taxon>Eukaryota</taxon>
        <taxon>Fungi</taxon>
        <taxon>Dikarya</taxon>
        <taxon>Basidiomycota</taxon>
        <taxon>Agaricomycotina</taxon>
        <taxon>Agaricomycetes</taxon>
        <taxon>Agaricomycetidae</taxon>
        <taxon>Agaricales</taxon>
        <taxon>Agaricineae</taxon>
        <taxon>Strophariaceae</taxon>
        <taxon>Psilocybe</taxon>
    </lineage>
</organism>
<dbReference type="EMBL" id="NHYD01000804">
    <property type="protein sequence ID" value="PPQ93207.1"/>
    <property type="molecule type" value="Genomic_DNA"/>
</dbReference>
<dbReference type="OrthoDB" id="10544104at2759"/>
<keyword evidence="2" id="KW-1185">Reference proteome</keyword>
<name>A0A409XR65_PSICY</name>
<proteinExistence type="predicted"/>